<evidence type="ECO:0000259" key="5">
    <source>
        <dbReference type="PROSITE" id="PS50977"/>
    </source>
</evidence>
<dbReference type="PANTHER" id="PTHR30055">
    <property type="entry name" value="HTH-TYPE TRANSCRIPTIONAL REGULATOR RUTR"/>
    <property type="match status" value="1"/>
</dbReference>
<dbReference type="OrthoDB" id="7252896at2"/>
<evidence type="ECO:0000313" key="6">
    <source>
        <dbReference type="EMBL" id="RMI35793.1"/>
    </source>
</evidence>
<dbReference type="InterPro" id="IPR050109">
    <property type="entry name" value="HTH-type_TetR-like_transc_reg"/>
</dbReference>
<dbReference type="EMBL" id="RFFH01000001">
    <property type="protein sequence ID" value="RMI35793.1"/>
    <property type="molecule type" value="Genomic_DNA"/>
</dbReference>
<comment type="caution">
    <text evidence="6">The sequence shown here is derived from an EMBL/GenBank/DDBJ whole genome shotgun (WGS) entry which is preliminary data.</text>
</comment>
<keyword evidence="2 4" id="KW-0238">DNA-binding</keyword>
<gene>
    <name evidence="6" type="ORF">EBN03_02690</name>
</gene>
<dbReference type="Proteomes" id="UP000279275">
    <property type="component" value="Unassembled WGS sequence"/>
</dbReference>
<name>A0A3M2LGQ1_9NOCA</name>
<evidence type="ECO:0000256" key="2">
    <source>
        <dbReference type="ARBA" id="ARBA00023125"/>
    </source>
</evidence>
<keyword evidence="3" id="KW-0804">Transcription</keyword>
<protein>
    <submittedName>
        <fullName evidence="6">TetR/AcrR family transcriptional regulator</fullName>
    </submittedName>
</protein>
<dbReference type="GO" id="GO:0003700">
    <property type="term" value="F:DNA-binding transcription factor activity"/>
    <property type="evidence" value="ECO:0007669"/>
    <property type="project" value="TreeGrafter"/>
</dbReference>
<evidence type="ECO:0000313" key="7">
    <source>
        <dbReference type="Proteomes" id="UP000279275"/>
    </source>
</evidence>
<proteinExistence type="predicted"/>
<evidence type="ECO:0000256" key="4">
    <source>
        <dbReference type="PROSITE-ProRule" id="PRU00335"/>
    </source>
</evidence>
<feature type="DNA-binding region" description="H-T-H motif" evidence="4">
    <location>
        <begin position="34"/>
        <end position="53"/>
    </location>
</feature>
<dbReference type="RefSeq" id="WP_122186763.1">
    <property type="nucleotide sequence ID" value="NZ_RFFH01000001.1"/>
</dbReference>
<keyword evidence="7" id="KW-1185">Reference proteome</keyword>
<dbReference type="PROSITE" id="PS50977">
    <property type="entry name" value="HTH_TETR_2"/>
    <property type="match status" value="1"/>
</dbReference>
<sequence length="199" mass="21229">MARLTRAESQAQTRAQLLETARQLFFADGYHATTLEKVADAAGFSKGAVYSNFRNKDELCAAVLDEVRAENIAEVLELTAAADSGDRLDLFRAWAQRVIGDPGWTTLEAEFAAHARRDDALRGELAARIDGVVSMLVAGVSTLDDVQPQLPTRELATVVLAAGVGLGMFRAIDPTVPVDGLVDILGMLIGRPAPARPAS</sequence>
<keyword evidence="1" id="KW-0805">Transcription regulation</keyword>
<dbReference type="SUPFAM" id="SSF48498">
    <property type="entry name" value="Tetracyclin repressor-like, C-terminal domain"/>
    <property type="match status" value="1"/>
</dbReference>
<dbReference type="InterPro" id="IPR009057">
    <property type="entry name" value="Homeodomain-like_sf"/>
</dbReference>
<dbReference type="PANTHER" id="PTHR30055:SF234">
    <property type="entry name" value="HTH-TYPE TRANSCRIPTIONAL REGULATOR BETI"/>
    <property type="match status" value="1"/>
</dbReference>
<dbReference type="PRINTS" id="PR00455">
    <property type="entry name" value="HTHTETR"/>
</dbReference>
<dbReference type="GO" id="GO:0000976">
    <property type="term" value="F:transcription cis-regulatory region binding"/>
    <property type="evidence" value="ECO:0007669"/>
    <property type="project" value="TreeGrafter"/>
</dbReference>
<dbReference type="SUPFAM" id="SSF46689">
    <property type="entry name" value="Homeodomain-like"/>
    <property type="match status" value="1"/>
</dbReference>
<organism evidence="6 7">
    <name type="scientific">Nocardia stercoris</name>
    <dbReference type="NCBI Taxonomy" id="2483361"/>
    <lineage>
        <taxon>Bacteria</taxon>
        <taxon>Bacillati</taxon>
        <taxon>Actinomycetota</taxon>
        <taxon>Actinomycetes</taxon>
        <taxon>Mycobacteriales</taxon>
        <taxon>Nocardiaceae</taxon>
        <taxon>Nocardia</taxon>
    </lineage>
</organism>
<dbReference type="InterPro" id="IPR036271">
    <property type="entry name" value="Tet_transcr_reg_TetR-rel_C_sf"/>
</dbReference>
<accession>A0A3M2LGQ1</accession>
<dbReference type="InterPro" id="IPR001647">
    <property type="entry name" value="HTH_TetR"/>
</dbReference>
<dbReference type="Pfam" id="PF00440">
    <property type="entry name" value="TetR_N"/>
    <property type="match status" value="1"/>
</dbReference>
<feature type="domain" description="HTH tetR-type" evidence="5">
    <location>
        <begin position="11"/>
        <end position="71"/>
    </location>
</feature>
<dbReference type="Gene3D" id="1.10.357.10">
    <property type="entry name" value="Tetracycline Repressor, domain 2"/>
    <property type="match status" value="1"/>
</dbReference>
<reference evidence="6 7" key="1">
    <citation type="submission" date="2018-10" db="EMBL/GenBank/DDBJ databases">
        <title>Isolation from cow dung.</title>
        <authorList>
            <person name="Ling L."/>
        </authorList>
    </citation>
    <scope>NUCLEOTIDE SEQUENCE [LARGE SCALE GENOMIC DNA]</scope>
    <source>
        <strain evidence="6 7">NEAU-LL90</strain>
    </source>
</reference>
<dbReference type="AlphaFoldDB" id="A0A3M2LGQ1"/>
<evidence type="ECO:0000256" key="1">
    <source>
        <dbReference type="ARBA" id="ARBA00023015"/>
    </source>
</evidence>
<evidence type="ECO:0000256" key="3">
    <source>
        <dbReference type="ARBA" id="ARBA00023163"/>
    </source>
</evidence>